<dbReference type="AlphaFoldDB" id="A0A8J2R5U2"/>
<dbReference type="EMBL" id="CAKASE010000083">
    <property type="protein sequence ID" value="CAG9585412.1"/>
    <property type="molecule type" value="Genomic_DNA"/>
</dbReference>
<evidence type="ECO:0000313" key="3">
    <source>
        <dbReference type="Proteomes" id="UP000789524"/>
    </source>
</evidence>
<dbReference type="Proteomes" id="UP000789524">
    <property type="component" value="Unassembled WGS sequence"/>
</dbReference>
<evidence type="ECO:0000313" key="2">
    <source>
        <dbReference type="EMBL" id="CAG9585412.1"/>
    </source>
</evidence>
<name>A0A8J2R5U2_9NEOP</name>
<reference evidence="2" key="1">
    <citation type="submission" date="2021-09" db="EMBL/GenBank/DDBJ databases">
        <authorList>
            <person name="Martin H S."/>
        </authorList>
    </citation>
    <scope>NUCLEOTIDE SEQUENCE</scope>
</reference>
<comment type="caution">
    <text evidence="2">The sequence shown here is derived from an EMBL/GenBank/DDBJ whole genome shotgun (WGS) entry which is preliminary data.</text>
</comment>
<accession>A0A8J2R5U2</accession>
<protein>
    <submittedName>
        <fullName evidence="2">(African queen) hypothetical protein</fullName>
    </submittedName>
</protein>
<organism evidence="2 3">
    <name type="scientific">Danaus chrysippus</name>
    <name type="common">African queen</name>
    <dbReference type="NCBI Taxonomy" id="151541"/>
    <lineage>
        <taxon>Eukaryota</taxon>
        <taxon>Metazoa</taxon>
        <taxon>Ecdysozoa</taxon>
        <taxon>Arthropoda</taxon>
        <taxon>Hexapoda</taxon>
        <taxon>Insecta</taxon>
        <taxon>Pterygota</taxon>
        <taxon>Neoptera</taxon>
        <taxon>Endopterygota</taxon>
        <taxon>Lepidoptera</taxon>
        <taxon>Glossata</taxon>
        <taxon>Ditrysia</taxon>
        <taxon>Papilionoidea</taxon>
        <taxon>Nymphalidae</taxon>
        <taxon>Danainae</taxon>
        <taxon>Danaini</taxon>
        <taxon>Danaina</taxon>
        <taxon>Danaus</taxon>
        <taxon>Anosia</taxon>
    </lineage>
</organism>
<evidence type="ECO:0000256" key="1">
    <source>
        <dbReference type="SAM" id="MobiDB-lite"/>
    </source>
</evidence>
<sequence length="104" mass="11601">MAGGEQLMVLTCQYSAEEDFGVAGCMEALGLREVAALSDGHAGRESRVSRETHGPREGRVRSTAAAARMARSLRHRRCRGARRPATNLPHLRYTTHYRLPTYLY</sequence>
<keyword evidence="3" id="KW-1185">Reference proteome</keyword>
<gene>
    <name evidence="2" type="ORF">DCHRY22_LOCUS15827</name>
</gene>
<proteinExistence type="predicted"/>
<feature type="region of interest" description="Disordered" evidence="1">
    <location>
        <begin position="40"/>
        <end position="63"/>
    </location>
</feature>
<feature type="compositionally biased region" description="Basic and acidic residues" evidence="1">
    <location>
        <begin position="41"/>
        <end position="60"/>
    </location>
</feature>